<keyword evidence="10 13" id="KW-0143">Chaperone</keyword>
<dbReference type="InterPro" id="IPR028055">
    <property type="entry name" value="YidC/Oxa/ALB_C"/>
</dbReference>
<evidence type="ECO:0000256" key="8">
    <source>
        <dbReference type="ARBA" id="ARBA00022989"/>
    </source>
</evidence>
<dbReference type="InterPro" id="IPR038221">
    <property type="entry name" value="YidC_periplasmic_sf"/>
</dbReference>
<dbReference type="Pfam" id="PF14849">
    <property type="entry name" value="YidC_periplas"/>
    <property type="match status" value="1"/>
</dbReference>
<dbReference type="InterPro" id="IPR028053">
    <property type="entry name" value="Membr_insert_YidC_N"/>
</dbReference>
<evidence type="ECO:0000256" key="5">
    <source>
        <dbReference type="ARBA" id="ARBA00022475"/>
    </source>
</evidence>
<feature type="domain" description="Membrane insertase YidC N-terminal" evidence="15">
    <location>
        <begin position="66"/>
        <end position="352"/>
    </location>
</feature>
<evidence type="ECO:0000256" key="13">
    <source>
        <dbReference type="HAMAP-Rule" id="MF_01810"/>
    </source>
</evidence>
<dbReference type="InterPro" id="IPR047196">
    <property type="entry name" value="YidC_ALB_C"/>
</dbReference>
<comment type="similarity">
    <text evidence="2 13">Belongs to the OXA1/ALB3/YidC family. Type 1 subfamily.</text>
</comment>
<keyword evidence="5 13" id="KW-1003">Cell membrane</keyword>
<dbReference type="InterPro" id="IPR001708">
    <property type="entry name" value="YidC/ALB3/OXA1/COX18"/>
</dbReference>
<keyword evidence="7 13" id="KW-0653">Protein transport</keyword>
<dbReference type="PANTHER" id="PTHR12428">
    <property type="entry name" value="OXA1"/>
    <property type="match status" value="1"/>
</dbReference>
<feature type="domain" description="Membrane insertase YidC/Oxa/ALB C-terminal" evidence="14">
    <location>
        <begin position="364"/>
        <end position="563"/>
    </location>
</feature>
<evidence type="ECO:0000256" key="9">
    <source>
        <dbReference type="ARBA" id="ARBA00023136"/>
    </source>
</evidence>
<evidence type="ECO:0000313" key="16">
    <source>
        <dbReference type="EMBL" id="GBR43769.1"/>
    </source>
</evidence>
<keyword evidence="9 13" id="KW-0472">Membrane</keyword>
<feature type="transmembrane region" description="Helical" evidence="13">
    <location>
        <begin position="433"/>
        <end position="454"/>
    </location>
</feature>
<evidence type="ECO:0000259" key="15">
    <source>
        <dbReference type="Pfam" id="PF14849"/>
    </source>
</evidence>
<dbReference type="CDD" id="cd20070">
    <property type="entry name" value="5TM_YidC_Alb3"/>
    <property type="match status" value="1"/>
</dbReference>
<dbReference type="CDD" id="cd19961">
    <property type="entry name" value="EcYidC-like_peri"/>
    <property type="match status" value="1"/>
</dbReference>
<comment type="function">
    <text evidence="13">Required for the insertion and/or proper folding and/or complex formation of integral membrane proteins into the membrane. Involved in integration of membrane proteins that insert both dependently and independently of the Sec translocase complex, as well as at least some lipoproteins. Aids folding of multispanning membrane proteins.</text>
</comment>
<sequence>MDIKRIIAATILSGLILIGFDYFMPKPAPATHAPAQIAATPPVSSQSSLASTDAAQNAAPAVAARRLTVRSPDVQGSITLKGALLDDLVLTKYRETLAKDSPLVRLLSAPGSAAPSYVVIGWENAPGSNAALPELNTVWQSNDDALDPTHPVTMHWDNGQGQVFIIRLSIDSHYVIAVQQTVENHGTTPVSLIPYQRVQRDYEAQGGSWTEHEGPVSVMDGRLNDESYKNLRDAATHPDHTYWAKNGTGGWVGLSDKYWLTAVLAESTAPVSASFGFVPGLPGTAGSYRVGFTAQSAQTIMPNGSISMNSHIFAGAKVVDLLQSYSRDLHVPDLDKAIDFGWFSFLTRPILTLLHWLYVHLGNFGLALMALTLIVKIILFPLAAKASASSGRMRLLAPKIQEIRERHKDDPMAANQKVMALYKEEGVSPASGCLPMLIQAPIFFCLYKMLYISIDERHAPFFGWIHDLSIPDPTNIFNLFGLLPFDPTAYISMLHVSVWGTALGITFWLLQRQTTVTMDPAQARIMQFMPLVYVFFMSSFPASLLVYYTWNNLLTFAQQAFIQSRTTLPVPVTTAKKGR</sequence>
<dbReference type="RefSeq" id="WP_068172514.1">
    <property type="nucleotide sequence ID" value="NZ_BAQB01000001.1"/>
</dbReference>
<dbReference type="PANTHER" id="PTHR12428:SF65">
    <property type="entry name" value="CYTOCHROME C OXIDASE ASSEMBLY PROTEIN COX18, MITOCHONDRIAL"/>
    <property type="match status" value="1"/>
</dbReference>
<evidence type="ECO:0000256" key="11">
    <source>
        <dbReference type="ARBA" id="ARBA00033245"/>
    </source>
</evidence>
<comment type="subcellular location">
    <subcellularLocation>
        <location evidence="1">Cell inner membrane</location>
        <topology evidence="1">Multi-pass membrane protein</topology>
    </subcellularLocation>
    <subcellularLocation>
        <location evidence="13">Cell membrane</location>
        <topology evidence="13">Multi-pass membrane protein</topology>
    </subcellularLocation>
</comment>
<feature type="transmembrane region" description="Helical" evidence="13">
    <location>
        <begin position="6"/>
        <end position="24"/>
    </location>
</feature>
<evidence type="ECO:0000256" key="12">
    <source>
        <dbReference type="ARBA" id="ARBA00033342"/>
    </source>
</evidence>
<dbReference type="NCBIfam" id="TIGR03593">
    <property type="entry name" value="yidC_nterm"/>
    <property type="match status" value="1"/>
</dbReference>
<feature type="transmembrane region" description="Helical" evidence="13">
    <location>
        <begin position="489"/>
        <end position="510"/>
    </location>
</feature>
<evidence type="ECO:0000256" key="6">
    <source>
        <dbReference type="ARBA" id="ARBA00022692"/>
    </source>
</evidence>
<reference evidence="16" key="1">
    <citation type="submission" date="2013-04" db="EMBL/GenBank/DDBJ databases">
        <title>The genome sequencing project of 58 acetic acid bacteria.</title>
        <authorList>
            <person name="Okamoto-Kainuma A."/>
            <person name="Ishikawa M."/>
            <person name="Umino S."/>
            <person name="Koizumi Y."/>
            <person name="Shiwa Y."/>
            <person name="Yoshikawa H."/>
            <person name="Matsutani M."/>
            <person name="Matsushita K."/>
        </authorList>
    </citation>
    <scope>NUCLEOTIDE SEQUENCE</scope>
    <source>
        <strain evidence="16">NBRC 106556</strain>
    </source>
</reference>
<dbReference type="EMBL" id="BAQB01000001">
    <property type="protein sequence ID" value="GBR43769.1"/>
    <property type="molecule type" value="Genomic_DNA"/>
</dbReference>
<keyword evidence="8 13" id="KW-1133">Transmembrane helix</keyword>
<dbReference type="InterPro" id="IPR019998">
    <property type="entry name" value="Membr_insert_YidC"/>
</dbReference>
<dbReference type="Proteomes" id="UP001062443">
    <property type="component" value="Unassembled WGS sequence"/>
</dbReference>
<evidence type="ECO:0000256" key="2">
    <source>
        <dbReference type="ARBA" id="ARBA00010527"/>
    </source>
</evidence>
<dbReference type="NCBIfam" id="NF002353">
    <property type="entry name" value="PRK01318.1-4"/>
    <property type="match status" value="1"/>
</dbReference>
<dbReference type="PRINTS" id="PR01900">
    <property type="entry name" value="YIDCPROTEIN"/>
</dbReference>
<proteinExistence type="inferred from homology"/>
<feature type="transmembrane region" description="Helical" evidence="13">
    <location>
        <begin position="531"/>
        <end position="550"/>
    </location>
</feature>
<gene>
    <name evidence="13" type="primary">yidC</name>
    <name evidence="16" type="ORF">AA106556_0205</name>
</gene>
<feature type="transmembrane region" description="Helical" evidence="13">
    <location>
        <begin position="364"/>
        <end position="384"/>
    </location>
</feature>
<dbReference type="Gene3D" id="2.70.98.90">
    <property type="match status" value="1"/>
</dbReference>
<comment type="caution">
    <text evidence="16">The sequence shown here is derived from an EMBL/GenBank/DDBJ whole genome shotgun (WGS) entry which is preliminary data.</text>
</comment>
<evidence type="ECO:0000256" key="4">
    <source>
        <dbReference type="ARBA" id="ARBA00022448"/>
    </source>
</evidence>
<evidence type="ECO:0000256" key="7">
    <source>
        <dbReference type="ARBA" id="ARBA00022927"/>
    </source>
</evidence>
<name>A0ABQ0QGD9_9PROT</name>
<dbReference type="HAMAP" id="MF_01810">
    <property type="entry name" value="YidC_type1"/>
    <property type="match status" value="1"/>
</dbReference>
<evidence type="ECO:0000256" key="10">
    <source>
        <dbReference type="ARBA" id="ARBA00023186"/>
    </source>
</evidence>
<dbReference type="Pfam" id="PF02096">
    <property type="entry name" value="60KD_IMP"/>
    <property type="match status" value="1"/>
</dbReference>
<dbReference type="NCBIfam" id="TIGR03592">
    <property type="entry name" value="yidC_oxa1_cterm"/>
    <property type="match status" value="1"/>
</dbReference>
<keyword evidence="6 13" id="KW-0812">Transmembrane</keyword>
<dbReference type="PRINTS" id="PR00701">
    <property type="entry name" value="60KDINNERMP"/>
</dbReference>
<comment type="subunit">
    <text evidence="13">Interacts with the Sec translocase complex via SecD. Specifically interacts with transmembrane segments of nascent integral membrane proteins during membrane integration.</text>
</comment>
<accession>A0ABQ0QGD9</accession>
<protein>
    <recommendedName>
        <fullName evidence="3 13">Membrane protein insertase YidC</fullName>
    </recommendedName>
    <alternativeName>
        <fullName evidence="12 13">Foldase YidC</fullName>
    </alternativeName>
    <alternativeName>
        <fullName evidence="11 13">Membrane integrase YidC</fullName>
    </alternativeName>
    <alternativeName>
        <fullName evidence="13">Membrane protein YidC</fullName>
    </alternativeName>
</protein>
<organism evidence="16 17">
    <name type="scientific">Neokomagataea tanensis NBRC 106556</name>
    <dbReference type="NCBI Taxonomy" id="1223519"/>
    <lineage>
        <taxon>Bacteria</taxon>
        <taxon>Pseudomonadati</taxon>
        <taxon>Pseudomonadota</taxon>
        <taxon>Alphaproteobacteria</taxon>
        <taxon>Acetobacterales</taxon>
        <taxon>Acetobacteraceae</taxon>
        <taxon>Neokomagataea</taxon>
    </lineage>
</organism>
<evidence type="ECO:0000256" key="3">
    <source>
        <dbReference type="ARBA" id="ARBA00015325"/>
    </source>
</evidence>
<evidence type="ECO:0000256" key="1">
    <source>
        <dbReference type="ARBA" id="ARBA00004429"/>
    </source>
</evidence>
<evidence type="ECO:0000259" key="14">
    <source>
        <dbReference type="Pfam" id="PF02096"/>
    </source>
</evidence>
<evidence type="ECO:0000313" key="17">
    <source>
        <dbReference type="Proteomes" id="UP001062443"/>
    </source>
</evidence>
<keyword evidence="17" id="KW-1185">Reference proteome</keyword>
<keyword evidence="4 13" id="KW-0813">Transport</keyword>